<dbReference type="InterPro" id="IPR050827">
    <property type="entry name" value="CRP1_MDG1_kinase"/>
</dbReference>
<dbReference type="InterPro" id="IPR013783">
    <property type="entry name" value="Ig-like_fold"/>
</dbReference>
<organism evidence="4 5">
    <name type="scientific">Rasamsonia emersonii (strain ATCC 16479 / CBS 393.64 / IMI 116815)</name>
    <dbReference type="NCBI Taxonomy" id="1408163"/>
    <lineage>
        <taxon>Eukaryota</taxon>
        <taxon>Fungi</taxon>
        <taxon>Dikarya</taxon>
        <taxon>Ascomycota</taxon>
        <taxon>Pezizomycotina</taxon>
        <taxon>Eurotiomycetes</taxon>
        <taxon>Eurotiomycetidae</taxon>
        <taxon>Eurotiales</taxon>
        <taxon>Trichocomaceae</taxon>
        <taxon>Rasamsonia</taxon>
    </lineage>
</organism>
<dbReference type="PANTHER" id="PTHR10343:SF81">
    <property type="entry name" value="CRUCIFORM DNA-RECOGNIZING PROTEIN 1-RELATED"/>
    <property type="match status" value="1"/>
</dbReference>
<dbReference type="STRING" id="1408163.A0A0F4Z3W4"/>
<dbReference type="CDD" id="cd02859">
    <property type="entry name" value="E_set_AMPKbeta_like_N"/>
    <property type="match status" value="1"/>
</dbReference>
<evidence type="ECO:0000259" key="3">
    <source>
        <dbReference type="Pfam" id="PF16561"/>
    </source>
</evidence>
<dbReference type="SUPFAM" id="SSF81296">
    <property type="entry name" value="E set domains"/>
    <property type="match status" value="1"/>
</dbReference>
<dbReference type="InterPro" id="IPR032640">
    <property type="entry name" value="AMPK1_CBM"/>
</dbReference>
<dbReference type="AlphaFoldDB" id="A0A0F4Z3W4"/>
<feature type="domain" description="AMP-activated protein kinase glycogen-binding" evidence="3">
    <location>
        <begin position="4"/>
        <end position="80"/>
    </location>
</feature>
<dbReference type="GO" id="GO:0019901">
    <property type="term" value="F:protein kinase binding"/>
    <property type="evidence" value="ECO:0007669"/>
    <property type="project" value="TreeGrafter"/>
</dbReference>
<dbReference type="EMBL" id="LASV01000049">
    <property type="protein sequence ID" value="KKA24771.1"/>
    <property type="molecule type" value="Genomic_DNA"/>
</dbReference>
<sequence>MGSFVFQWPYSANEVFVTGTFDDWGKTVRLEKKGDVFEKEVQLPSADEKVYYKFVVDGEWITDSNAREENDGSNNINNVLLPEEIKKASQPDTLETLTGGNPAAAVMAGVTPDSTTAALVADVPKASESQKATTSSAAPESSETKLAKDAPLESNGAVPGTFPETPAKETEQLSVNPTAASSGLGKPEEPKPGESAPDSSTCDPKTVESANTTDKEGYEKNAIYPEVPGLGPEASKPVQAFAVPPVDETLIPESSLPLNPAVCDTNDPVTIQSAAPEATTAVLAAQVLKESEKKKTNGDAPADEVPDVVKQSISEARKDPEAAANEKAVEEKKTVEEELQKKVVPEEEAPPTASEVPGVVKESLKKAREEPEAAANSEAVEEKKEVEDQLQNTVPITESAGEPAPTTTAETTLTAPAATNESAEVSPTTTPAPPSEPIVTSGIREAKTEEVSTPENQQASAPADSTTPDTKDKKKKSRTSGFFNKLKEIFR</sequence>
<proteinExistence type="inferred from homology"/>
<dbReference type="Gene3D" id="2.60.40.10">
    <property type="entry name" value="Immunoglobulins"/>
    <property type="match status" value="1"/>
</dbReference>
<name>A0A0F4Z3W4_RASE3</name>
<feature type="region of interest" description="Disordered" evidence="2">
    <location>
        <begin position="124"/>
        <end position="239"/>
    </location>
</feature>
<feature type="region of interest" description="Disordered" evidence="2">
    <location>
        <begin position="291"/>
        <end position="491"/>
    </location>
</feature>
<evidence type="ECO:0000313" key="4">
    <source>
        <dbReference type="EMBL" id="KKA24771.1"/>
    </source>
</evidence>
<dbReference type="GO" id="GO:0005737">
    <property type="term" value="C:cytoplasm"/>
    <property type="evidence" value="ECO:0007669"/>
    <property type="project" value="TreeGrafter"/>
</dbReference>
<feature type="compositionally biased region" description="Basic and acidic residues" evidence="2">
    <location>
        <begin position="327"/>
        <end position="345"/>
    </location>
</feature>
<dbReference type="Proteomes" id="UP000053958">
    <property type="component" value="Unassembled WGS sequence"/>
</dbReference>
<dbReference type="GeneID" id="25313587"/>
<protein>
    <recommendedName>
        <fullName evidence="3">AMP-activated protein kinase glycogen-binding domain-containing protein</fullName>
    </recommendedName>
</protein>
<feature type="compositionally biased region" description="Low complexity" evidence="2">
    <location>
        <begin position="132"/>
        <end position="141"/>
    </location>
</feature>
<dbReference type="OrthoDB" id="5873279at2759"/>
<dbReference type="GO" id="GO:0031588">
    <property type="term" value="C:nucleotide-activated protein kinase complex"/>
    <property type="evidence" value="ECO:0007669"/>
    <property type="project" value="TreeGrafter"/>
</dbReference>
<feature type="compositionally biased region" description="Polar residues" evidence="2">
    <location>
        <begin position="197"/>
        <end position="212"/>
    </location>
</feature>
<dbReference type="GO" id="GO:0007165">
    <property type="term" value="P:signal transduction"/>
    <property type="evidence" value="ECO:0007669"/>
    <property type="project" value="TreeGrafter"/>
</dbReference>
<dbReference type="GO" id="GO:0005634">
    <property type="term" value="C:nucleus"/>
    <property type="evidence" value="ECO:0007669"/>
    <property type="project" value="TreeGrafter"/>
</dbReference>
<dbReference type="InterPro" id="IPR014756">
    <property type="entry name" value="Ig_E-set"/>
</dbReference>
<evidence type="ECO:0000256" key="1">
    <source>
        <dbReference type="ARBA" id="ARBA00038216"/>
    </source>
</evidence>
<gene>
    <name evidence="4" type="ORF">T310_1236</name>
</gene>
<feature type="compositionally biased region" description="Basic and acidic residues" evidence="2">
    <location>
        <begin position="362"/>
        <end position="371"/>
    </location>
</feature>
<evidence type="ECO:0000313" key="5">
    <source>
        <dbReference type="Proteomes" id="UP000053958"/>
    </source>
</evidence>
<comment type="similarity">
    <text evidence="1">Belongs to the CRP1/MDG1 family.</text>
</comment>
<accession>A0A0F4Z3W4</accession>
<comment type="caution">
    <text evidence="4">The sequence shown here is derived from an EMBL/GenBank/DDBJ whole genome shotgun (WGS) entry which is preliminary data.</text>
</comment>
<dbReference type="PANTHER" id="PTHR10343">
    <property type="entry name" value="5'-AMP-ACTIVATED PROTEIN KINASE , BETA SUBUNIT"/>
    <property type="match status" value="1"/>
</dbReference>
<keyword evidence="5" id="KW-1185">Reference proteome</keyword>
<feature type="compositionally biased region" description="Polar residues" evidence="2">
    <location>
        <begin position="451"/>
        <end position="460"/>
    </location>
</feature>
<feature type="compositionally biased region" description="Low complexity" evidence="2">
    <location>
        <begin position="397"/>
        <end position="429"/>
    </location>
</feature>
<dbReference type="Pfam" id="PF16561">
    <property type="entry name" value="AMPK1_CBM"/>
    <property type="match status" value="1"/>
</dbReference>
<dbReference type="RefSeq" id="XP_013331383.1">
    <property type="nucleotide sequence ID" value="XM_013475929.1"/>
</dbReference>
<evidence type="ECO:0000256" key="2">
    <source>
        <dbReference type="SAM" id="MobiDB-lite"/>
    </source>
</evidence>
<reference evidence="4 5" key="1">
    <citation type="submission" date="2015-04" db="EMBL/GenBank/DDBJ databases">
        <authorList>
            <person name="Heijne W.H."/>
            <person name="Fedorova N.D."/>
            <person name="Nierman W.C."/>
            <person name="Vollebregt A.W."/>
            <person name="Zhao Z."/>
            <person name="Wu L."/>
            <person name="Kumar M."/>
            <person name="Stam H."/>
            <person name="van den Berg M.A."/>
            <person name="Pel H.J."/>
        </authorList>
    </citation>
    <scope>NUCLEOTIDE SEQUENCE [LARGE SCALE GENOMIC DNA]</scope>
    <source>
        <strain evidence="4 5">CBS 393.64</strain>
    </source>
</reference>
<feature type="compositionally biased region" description="Basic and acidic residues" evidence="2">
    <location>
        <begin position="142"/>
        <end position="151"/>
    </location>
</feature>
<feature type="compositionally biased region" description="Polar residues" evidence="2">
    <location>
        <begin position="172"/>
        <end position="181"/>
    </location>
</feature>